<dbReference type="EMBL" id="JAUFPN010000052">
    <property type="protein sequence ID" value="MDN3563932.1"/>
    <property type="molecule type" value="Genomic_DNA"/>
</dbReference>
<protein>
    <recommendedName>
        <fullName evidence="3">Sialate O-acetylesterase domain-containing protein</fullName>
    </recommendedName>
</protein>
<dbReference type="Gene3D" id="3.40.50.1110">
    <property type="entry name" value="SGNH hydrolase"/>
    <property type="match status" value="1"/>
</dbReference>
<comment type="caution">
    <text evidence="1">The sequence shown here is derived from an EMBL/GenBank/DDBJ whole genome shotgun (WGS) entry which is preliminary data.</text>
</comment>
<evidence type="ECO:0000313" key="2">
    <source>
        <dbReference type="Proteomes" id="UP001529369"/>
    </source>
</evidence>
<proteinExistence type="predicted"/>
<evidence type="ECO:0008006" key="3">
    <source>
        <dbReference type="Google" id="ProtNLM"/>
    </source>
</evidence>
<dbReference type="InterPro" id="IPR036514">
    <property type="entry name" value="SGNH_hydro_sf"/>
</dbReference>
<sequence>MSRVKAGLLITGQSNAGFFLADGGTWILNKGLSSLLGIAEADFDPRLNGFRTIGGYALGEGAHNNPSMATTFGGTPLWAPGDEGAFLTHRSGTDPSRWQPGSTGRSLDRFVRDLLTARDRAECLGILWIHTENDSQTKRTGDTATHAAAIRRHLALIRAAFGRPASGPDELPAYGWAPIPYGNSAEGHRTVRAALAAVIADPAQNFRLALPQTGDSEARDGKDWSHRDAADLRIFARRAAYAVARHHRERHGLGTAALPGPGPRISLIRAESPTSTLVTVQHDRGRRLKASAAAHDGRGWSIFDRGEQRAVTAMELKTADQILIRHEACTGDLQRRSLGYCLNGEQVGRGNAVTDDWSRHASSIPGLDQEWQIDFPLQASLLPVGT</sequence>
<name>A0ABT8A2H0_9PROT</name>
<gene>
    <name evidence="1" type="ORF">QWZ14_06015</name>
</gene>
<dbReference type="RefSeq" id="WP_290315725.1">
    <property type="nucleotide sequence ID" value="NZ_JAUFPN010000052.1"/>
</dbReference>
<dbReference type="SUPFAM" id="SSF52266">
    <property type="entry name" value="SGNH hydrolase"/>
    <property type="match status" value="1"/>
</dbReference>
<reference evidence="2" key="1">
    <citation type="journal article" date="2019" name="Int. J. Syst. Evol. Microbiol.">
        <title>The Global Catalogue of Microorganisms (GCM) 10K type strain sequencing project: providing services to taxonomists for standard genome sequencing and annotation.</title>
        <authorList>
            <consortium name="The Broad Institute Genomics Platform"/>
            <consortium name="The Broad Institute Genome Sequencing Center for Infectious Disease"/>
            <person name="Wu L."/>
            <person name="Ma J."/>
        </authorList>
    </citation>
    <scope>NUCLEOTIDE SEQUENCE [LARGE SCALE GENOMIC DNA]</scope>
    <source>
        <strain evidence="2">CECT 7131</strain>
    </source>
</reference>
<accession>A0ABT8A2H0</accession>
<organism evidence="1 2">
    <name type="scientific">Paeniroseomonas aquatica</name>
    <dbReference type="NCBI Taxonomy" id="373043"/>
    <lineage>
        <taxon>Bacteria</taxon>
        <taxon>Pseudomonadati</taxon>
        <taxon>Pseudomonadota</taxon>
        <taxon>Alphaproteobacteria</taxon>
        <taxon>Acetobacterales</taxon>
        <taxon>Acetobacteraceae</taxon>
        <taxon>Paeniroseomonas</taxon>
    </lineage>
</organism>
<dbReference type="Proteomes" id="UP001529369">
    <property type="component" value="Unassembled WGS sequence"/>
</dbReference>
<keyword evidence="2" id="KW-1185">Reference proteome</keyword>
<evidence type="ECO:0000313" key="1">
    <source>
        <dbReference type="EMBL" id="MDN3563932.1"/>
    </source>
</evidence>